<evidence type="ECO:0000256" key="7">
    <source>
        <dbReference type="ARBA" id="ARBA00022605"/>
    </source>
</evidence>
<dbReference type="HAMAP" id="MF_02121">
    <property type="entry name" value="ASADH"/>
    <property type="match status" value="1"/>
</dbReference>
<dbReference type="GO" id="GO:0009097">
    <property type="term" value="P:isoleucine biosynthetic process"/>
    <property type="evidence" value="ECO:0007669"/>
    <property type="project" value="UniProtKB-UniRule"/>
</dbReference>
<evidence type="ECO:0000256" key="3">
    <source>
        <dbReference type="ARBA" id="ARBA00005097"/>
    </source>
</evidence>
<evidence type="ECO:0000256" key="9">
    <source>
        <dbReference type="ARBA" id="ARBA00022857"/>
    </source>
</evidence>
<dbReference type="Gene3D" id="3.30.360.10">
    <property type="entry name" value="Dihydrodipicolinate Reductase, domain 2"/>
    <property type="match status" value="1"/>
</dbReference>
<dbReference type="Pfam" id="PF02774">
    <property type="entry name" value="Semialdhyde_dhC"/>
    <property type="match status" value="1"/>
</dbReference>
<dbReference type="InterPro" id="IPR000534">
    <property type="entry name" value="Semialdehyde_DH_NAD-bd"/>
</dbReference>
<dbReference type="GO" id="GO:0004073">
    <property type="term" value="F:aspartate-semialdehyde dehydrogenase activity"/>
    <property type="evidence" value="ECO:0007669"/>
    <property type="project" value="UniProtKB-UniRule"/>
</dbReference>
<evidence type="ECO:0000256" key="6">
    <source>
        <dbReference type="ARBA" id="ARBA00013120"/>
    </source>
</evidence>
<feature type="binding site" evidence="15">
    <location>
        <position position="101"/>
    </location>
    <ligand>
        <name>phosphate</name>
        <dbReference type="ChEBI" id="CHEBI:43474"/>
    </ligand>
</feature>
<comment type="caution">
    <text evidence="18">The sequence shown here is derived from an EMBL/GenBank/DDBJ whole genome shotgun (WGS) entry which is preliminary data.</text>
</comment>
<evidence type="ECO:0000313" key="19">
    <source>
        <dbReference type="Proteomes" id="UP001165986"/>
    </source>
</evidence>
<keyword evidence="12 15" id="KW-0457">Lysine biosynthesis</keyword>
<keyword evidence="13 15" id="KW-0486">Methionine biosynthesis</keyword>
<evidence type="ECO:0000256" key="11">
    <source>
        <dbReference type="ARBA" id="ARBA00023002"/>
    </source>
</evidence>
<proteinExistence type="inferred from homology"/>
<feature type="domain" description="Semialdehyde dehydrogenase NAD-binding" evidence="17">
    <location>
        <begin position="6"/>
        <end position="121"/>
    </location>
</feature>
<dbReference type="GO" id="GO:0009088">
    <property type="term" value="P:threonine biosynthetic process"/>
    <property type="evidence" value="ECO:0007669"/>
    <property type="project" value="UniProtKB-UniRule"/>
</dbReference>
<evidence type="ECO:0000313" key="18">
    <source>
        <dbReference type="EMBL" id="MBD6614957.1"/>
    </source>
</evidence>
<dbReference type="GO" id="GO:0050661">
    <property type="term" value="F:NADP binding"/>
    <property type="evidence" value="ECO:0007669"/>
    <property type="project" value="UniProtKB-UniRule"/>
</dbReference>
<dbReference type="GO" id="GO:0071266">
    <property type="term" value="P:'de novo' L-methionine biosynthetic process"/>
    <property type="evidence" value="ECO:0007669"/>
    <property type="project" value="UniProtKB-UniRule"/>
</dbReference>
<comment type="function">
    <text evidence="15">Catalyzes the NADPH-dependent formation of L-aspartate-semialdehyde (L-ASA) by the reductive dephosphorylation of L-aspartyl-4-phosphate.</text>
</comment>
<dbReference type="GO" id="GO:0009089">
    <property type="term" value="P:lysine biosynthetic process via diaminopimelate"/>
    <property type="evidence" value="ECO:0007669"/>
    <property type="project" value="UniProtKB-UniRule"/>
</dbReference>
<dbReference type="InterPro" id="IPR012080">
    <property type="entry name" value="Asp_semialdehyde_DH"/>
</dbReference>
<dbReference type="SUPFAM" id="SSF55347">
    <property type="entry name" value="Glyceraldehyde-3-phosphate dehydrogenase-like, C-terminal domain"/>
    <property type="match status" value="1"/>
</dbReference>
<dbReference type="Proteomes" id="UP001165986">
    <property type="component" value="Unassembled WGS sequence"/>
</dbReference>
<feature type="binding site" evidence="15">
    <location>
        <position position="183"/>
    </location>
    <ligand>
        <name>NADP(+)</name>
        <dbReference type="ChEBI" id="CHEBI:58349"/>
    </ligand>
</feature>
<evidence type="ECO:0000256" key="4">
    <source>
        <dbReference type="ARBA" id="ARBA00010584"/>
    </source>
</evidence>
<feature type="active site" description="Proton acceptor" evidence="15 16">
    <location>
        <position position="243"/>
    </location>
</feature>
<dbReference type="PANTHER" id="PTHR46278:SF2">
    <property type="entry name" value="ASPARTATE-SEMIALDEHYDE DEHYDROGENASE"/>
    <property type="match status" value="1"/>
</dbReference>
<dbReference type="EC" id="1.2.1.11" evidence="6 15"/>
<dbReference type="GO" id="GO:0051287">
    <property type="term" value="F:NAD binding"/>
    <property type="evidence" value="ECO:0007669"/>
    <property type="project" value="InterPro"/>
</dbReference>
<protein>
    <recommendedName>
        <fullName evidence="6 15">Aspartate-semialdehyde dehydrogenase</fullName>
        <shortName evidence="15">ASA dehydrogenase</shortName>
        <shortName evidence="15">ASADH</shortName>
        <ecNumber evidence="6 15">1.2.1.11</ecNumber>
    </recommendedName>
    <alternativeName>
        <fullName evidence="15">Aspartate-beta-semialdehyde dehydrogenase</fullName>
    </alternativeName>
</protein>
<name>A0AA40VPP9_9NOST</name>
<keyword evidence="19" id="KW-1185">Reference proteome</keyword>
<dbReference type="RefSeq" id="WP_191756208.1">
    <property type="nucleotide sequence ID" value="NZ_VJXY01000002.1"/>
</dbReference>
<organism evidence="18 19">
    <name type="scientific">Komarekiella delphini-convector SJRDD-AB1</name>
    <dbReference type="NCBI Taxonomy" id="2593771"/>
    <lineage>
        <taxon>Bacteria</taxon>
        <taxon>Bacillati</taxon>
        <taxon>Cyanobacteriota</taxon>
        <taxon>Cyanophyceae</taxon>
        <taxon>Nostocales</taxon>
        <taxon>Nostocaceae</taxon>
        <taxon>Komarekiella</taxon>
        <taxon>Komarekiella delphini-convector</taxon>
    </lineage>
</organism>
<evidence type="ECO:0000256" key="1">
    <source>
        <dbReference type="ARBA" id="ARBA00005021"/>
    </source>
</evidence>
<dbReference type="AlphaFoldDB" id="A0AA40VPP9"/>
<keyword evidence="8 15" id="KW-0791">Threonine biosynthesis</keyword>
<feature type="binding site" evidence="15">
    <location>
        <position position="210"/>
    </location>
    <ligand>
        <name>substrate</name>
    </ligand>
</feature>
<dbReference type="GO" id="GO:0019877">
    <property type="term" value="P:diaminopimelate biosynthetic process"/>
    <property type="evidence" value="ECO:0007669"/>
    <property type="project" value="UniProtKB-UniRule"/>
</dbReference>
<dbReference type="NCBIfam" id="TIGR01296">
    <property type="entry name" value="asd_B"/>
    <property type="match status" value="1"/>
</dbReference>
<evidence type="ECO:0000256" key="13">
    <source>
        <dbReference type="ARBA" id="ARBA00023167"/>
    </source>
</evidence>
<feature type="binding site" evidence="15">
    <location>
        <position position="157"/>
    </location>
    <ligand>
        <name>substrate</name>
    </ligand>
</feature>
<comment type="pathway">
    <text evidence="2 15">Amino-acid biosynthesis; L-lysine biosynthesis via DAP pathway; (S)-tetrahydrodipicolinate from L-aspartate: step 2/4.</text>
</comment>
<dbReference type="Gene3D" id="3.40.50.720">
    <property type="entry name" value="NAD(P)-binding Rossmann-like Domain"/>
    <property type="match status" value="1"/>
</dbReference>
<dbReference type="SUPFAM" id="SSF51735">
    <property type="entry name" value="NAD(P)-binding Rossmann-fold domains"/>
    <property type="match status" value="1"/>
</dbReference>
<dbReference type="CDD" id="cd18131">
    <property type="entry name" value="ASADH_C_bac_euk_like"/>
    <property type="match status" value="1"/>
</dbReference>
<evidence type="ECO:0000256" key="8">
    <source>
        <dbReference type="ARBA" id="ARBA00022697"/>
    </source>
</evidence>
<keyword evidence="11 15" id="KW-0560">Oxidoreductase</keyword>
<dbReference type="CDD" id="cd02316">
    <property type="entry name" value="VcASADH2_like_N"/>
    <property type="match status" value="1"/>
</dbReference>
<gene>
    <name evidence="15" type="primary">asd</name>
    <name evidence="18" type="ORF">FNW02_03585</name>
</gene>
<comment type="caution">
    <text evidence="15">Lacks conserved residue(s) required for the propagation of feature annotation.</text>
</comment>
<evidence type="ECO:0000256" key="5">
    <source>
        <dbReference type="ARBA" id="ARBA00011738"/>
    </source>
</evidence>
<comment type="catalytic activity">
    <reaction evidence="14 15">
        <text>L-aspartate 4-semialdehyde + phosphate + NADP(+) = 4-phospho-L-aspartate + NADPH + H(+)</text>
        <dbReference type="Rhea" id="RHEA:24284"/>
        <dbReference type="ChEBI" id="CHEBI:15378"/>
        <dbReference type="ChEBI" id="CHEBI:43474"/>
        <dbReference type="ChEBI" id="CHEBI:57535"/>
        <dbReference type="ChEBI" id="CHEBI:57783"/>
        <dbReference type="ChEBI" id="CHEBI:58349"/>
        <dbReference type="ChEBI" id="CHEBI:537519"/>
        <dbReference type="EC" id="1.2.1.11"/>
    </reaction>
</comment>
<dbReference type="SMART" id="SM00859">
    <property type="entry name" value="Semialdhyde_dh"/>
    <property type="match status" value="1"/>
</dbReference>
<feature type="binding site" evidence="15">
    <location>
        <position position="316"/>
    </location>
    <ligand>
        <name>NADP(+)</name>
        <dbReference type="ChEBI" id="CHEBI:58349"/>
    </ligand>
</feature>
<dbReference type="InterPro" id="IPR012280">
    <property type="entry name" value="Semialdhyde_DH_dimer_dom"/>
</dbReference>
<evidence type="ECO:0000259" key="17">
    <source>
        <dbReference type="SMART" id="SM00859"/>
    </source>
</evidence>
<feature type="binding site" evidence="15">
    <location>
        <begin position="160"/>
        <end position="161"/>
    </location>
    <ligand>
        <name>NADP(+)</name>
        <dbReference type="ChEBI" id="CHEBI:58349"/>
    </ligand>
</feature>
<evidence type="ECO:0000256" key="10">
    <source>
        <dbReference type="ARBA" id="ARBA00022915"/>
    </source>
</evidence>
<comment type="similarity">
    <text evidence="4 15">Belongs to the aspartate-semialdehyde dehydrogenase family.</text>
</comment>
<dbReference type="EMBL" id="VJXY01000002">
    <property type="protein sequence ID" value="MBD6614957.1"/>
    <property type="molecule type" value="Genomic_DNA"/>
</dbReference>
<dbReference type="PANTHER" id="PTHR46278">
    <property type="entry name" value="DEHYDROGENASE, PUTATIVE-RELATED"/>
    <property type="match status" value="1"/>
</dbReference>
<dbReference type="NCBIfam" id="NF011456">
    <property type="entry name" value="PRK14874.1"/>
    <property type="match status" value="1"/>
</dbReference>
<evidence type="ECO:0000256" key="14">
    <source>
        <dbReference type="ARBA" id="ARBA00047891"/>
    </source>
</evidence>
<sequence>MSKFYRVAILGATGAVGTELLELLEHRNFPIADLKLLASERSAGRTLKFKGENLLVEPVSDRAFENVDLVLASAGGSTSKTWTAVATQKGAVVIDNSSAFRMNPEVPLVVPEVNPLAAANHQGIIANPNCTTILMTVAVWPLHKVKPVQRIVVSTYQSASGAGAKAMAEVKTQTNAILQGQPPVAEVLPYPLAFNLFPHNSPLNDLGYCEEEMKMVNETRKIFGTQKIRITATCVRVPVLRAHSEAINLEFESPFSSDEARKILNHSPGVKLVENWENNHFPMPIEATGKDEVLVGRIRQDISHPCGLELWLCGDQIRKGAALNAVQIAELLVEKNLLKVNKAYVSS</sequence>
<evidence type="ECO:0000256" key="2">
    <source>
        <dbReference type="ARBA" id="ARBA00005076"/>
    </source>
</evidence>
<comment type="subunit">
    <text evidence="5 15">Homodimer.</text>
</comment>
<dbReference type="InterPro" id="IPR036291">
    <property type="entry name" value="NAD(P)-bd_dom_sf"/>
</dbReference>
<feature type="binding site" evidence="15">
    <location>
        <position position="236"/>
    </location>
    <ligand>
        <name>substrate</name>
    </ligand>
</feature>
<comment type="pathway">
    <text evidence="3 15">Amino-acid biosynthesis; L-threonine biosynthesis; L-threonine from L-aspartate: step 2/5.</text>
</comment>
<keyword evidence="7 15" id="KW-0028">Amino-acid biosynthesis</keyword>
<feature type="active site" description="Acyl-thioester intermediate" evidence="15 16">
    <location>
        <position position="130"/>
    </location>
</feature>
<dbReference type="GO" id="GO:0046983">
    <property type="term" value="F:protein dimerization activity"/>
    <property type="evidence" value="ECO:0007669"/>
    <property type="project" value="InterPro"/>
</dbReference>
<feature type="binding site" evidence="15">
    <location>
        <begin position="13"/>
        <end position="16"/>
    </location>
    <ligand>
        <name>NADP(+)</name>
        <dbReference type="ChEBI" id="CHEBI:58349"/>
    </ligand>
</feature>
<dbReference type="Pfam" id="PF01118">
    <property type="entry name" value="Semialdhyde_dh"/>
    <property type="match status" value="1"/>
</dbReference>
<keyword evidence="10 15" id="KW-0220">Diaminopimelate biosynthesis</keyword>
<evidence type="ECO:0000256" key="12">
    <source>
        <dbReference type="ARBA" id="ARBA00023154"/>
    </source>
</evidence>
<evidence type="ECO:0000256" key="15">
    <source>
        <dbReference type="HAMAP-Rule" id="MF_02121"/>
    </source>
</evidence>
<comment type="pathway">
    <text evidence="1 15">Amino-acid biosynthesis; L-methionine biosynthesis via de novo pathway; L-homoserine from L-aspartate: step 2/3.</text>
</comment>
<accession>A0AA40VPP9</accession>
<feature type="binding site" evidence="15">
    <location>
        <begin position="41"/>
        <end position="42"/>
    </location>
    <ligand>
        <name>NADP(+)</name>
        <dbReference type="ChEBI" id="CHEBI:58349"/>
    </ligand>
</feature>
<dbReference type="PIRSF" id="PIRSF000148">
    <property type="entry name" value="ASA_dh"/>
    <property type="match status" value="1"/>
</dbReference>
<reference evidence="18" key="1">
    <citation type="submission" date="2019-07" db="EMBL/GenBank/DDBJ databases">
        <title>Toxilogical consequences of a new and cryptic species of cyanobacteria (Komarekiella delphini-convector) recovered from the epidermis of a bottlenose dolphin and 1500 ft. in the air.</title>
        <authorList>
            <person name="Brown A.O."/>
            <person name="Dvorak P."/>
            <person name="Villanueva C.D."/>
            <person name="Foss A.J."/>
            <person name="Garvey A.D."/>
            <person name="Gibson Q.A."/>
            <person name="Johansen J.R."/>
            <person name="Casamatta D.A."/>
        </authorList>
    </citation>
    <scope>NUCLEOTIDE SEQUENCE</scope>
    <source>
        <strain evidence="18">SJRDD-AB1</strain>
    </source>
</reference>
<keyword evidence="9 15" id="KW-0521">NADP</keyword>
<evidence type="ECO:0000256" key="16">
    <source>
        <dbReference type="PIRSR" id="PIRSR000148-1"/>
    </source>
</evidence>
<dbReference type="InterPro" id="IPR005986">
    <property type="entry name" value="Asp_semialdehyde_DH_beta"/>
</dbReference>